<protein>
    <submittedName>
        <fullName evidence="1">Uncharacterized protein</fullName>
    </submittedName>
</protein>
<evidence type="ECO:0000313" key="1">
    <source>
        <dbReference type="EMBL" id="GBP08048.1"/>
    </source>
</evidence>
<comment type="caution">
    <text evidence="1">The sequence shown here is derived from an EMBL/GenBank/DDBJ whole genome shotgun (WGS) entry which is preliminary data.</text>
</comment>
<accession>A0A4C1T3M5</accession>
<proteinExistence type="predicted"/>
<sequence>MLRRREWGCYEAWYKEEIIRCKRRTSVNPCNDETKSHANDVAGLQAVIMRVCAETMARGRWRHRRRLH</sequence>
<dbReference type="Proteomes" id="UP000299102">
    <property type="component" value="Unassembled WGS sequence"/>
</dbReference>
<dbReference type="EMBL" id="BGZK01000029">
    <property type="protein sequence ID" value="GBP08048.1"/>
    <property type="molecule type" value="Genomic_DNA"/>
</dbReference>
<dbReference type="AlphaFoldDB" id="A0A4C1T3M5"/>
<reference evidence="1 2" key="1">
    <citation type="journal article" date="2019" name="Commun. Biol.">
        <title>The bagworm genome reveals a unique fibroin gene that provides high tensile strength.</title>
        <authorList>
            <person name="Kono N."/>
            <person name="Nakamura H."/>
            <person name="Ohtoshi R."/>
            <person name="Tomita M."/>
            <person name="Numata K."/>
            <person name="Arakawa K."/>
        </authorList>
    </citation>
    <scope>NUCLEOTIDE SEQUENCE [LARGE SCALE GENOMIC DNA]</scope>
</reference>
<name>A0A4C1T3M5_EUMVA</name>
<keyword evidence="2" id="KW-1185">Reference proteome</keyword>
<evidence type="ECO:0000313" key="2">
    <source>
        <dbReference type="Proteomes" id="UP000299102"/>
    </source>
</evidence>
<gene>
    <name evidence="1" type="ORF">EVAR_2863_1</name>
</gene>
<organism evidence="1 2">
    <name type="scientific">Eumeta variegata</name>
    <name type="common">Bagworm moth</name>
    <name type="synonym">Eumeta japonica</name>
    <dbReference type="NCBI Taxonomy" id="151549"/>
    <lineage>
        <taxon>Eukaryota</taxon>
        <taxon>Metazoa</taxon>
        <taxon>Ecdysozoa</taxon>
        <taxon>Arthropoda</taxon>
        <taxon>Hexapoda</taxon>
        <taxon>Insecta</taxon>
        <taxon>Pterygota</taxon>
        <taxon>Neoptera</taxon>
        <taxon>Endopterygota</taxon>
        <taxon>Lepidoptera</taxon>
        <taxon>Glossata</taxon>
        <taxon>Ditrysia</taxon>
        <taxon>Tineoidea</taxon>
        <taxon>Psychidae</taxon>
        <taxon>Oiketicinae</taxon>
        <taxon>Eumeta</taxon>
    </lineage>
</organism>